<dbReference type="Pfam" id="PF22113">
    <property type="entry name" value="Mtrc-MtrF_II-IV_dom"/>
    <property type="match status" value="1"/>
</dbReference>
<dbReference type="PANTHER" id="PTHR35038">
    <property type="entry name" value="DISSIMILATORY SULFITE REDUCTASE SIRA"/>
    <property type="match status" value="1"/>
</dbReference>
<dbReference type="InterPro" id="IPR005126">
    <property type="entry name" value="NapC/NirT_cyt_c_N"/>
</dbReference>
<evidence type="ECO:0000313" key="12">
    <source>
        <dbReference type="EMBL" id="KDA54391.1"/>
    </source>
</evidence>
<dbReference type="Pfam" id="PF14537">
    <property type="entry name" value="Cytochrom_c3_2"/>
    <property type="match status" value="1"/>
</dbReference>
<evidence type="ECO:0000256" key="2">
    <source>
        <dbReference type="ARBA" id="ARBA00004196"/>
    </source>
</evidence>
<evidence type="ECO:0000259" key="9">
    <source>
        <dbReference type="Pfam" id="PF03264"/>
    </source>
</evidence>
<proteinExistence type="predicted"/>
<keyword evidence="8" id="KW-0408">Iron</keyword>
<dbReference type="SUPFAM" id="SSF48695">
    <property type="entry name" value="Multiheme cytochromes"/>
    <property type="match status" value="3"/>
</dbReference>
<dbReference type="InterPro" id="IPR054337">
    <property type="entry name" value="Mtrc-MtrF-like_dom_II/IV"/>
</dbReference>
<sequence>MFFGFLEYTQRPQFCVTCHYMEPYYQSWQQSSHNQVSCLKCHYPPGFKSVIRAKIVAISQVVQYVTKTYGTKPWAEVEDAACLRSGCHETRLLAGTVPFGPDGTIRFDHSHHLKDLKRGKQLRCTSCHAQIVQGQHLTVTPSTCFLCHFKSVSWQQDLSRCQTCHDVTKIPANRFDHRHILANKVDCKRCHGDITRGTGEVPRQHCLSCHNEADRLAKYEDLDLVHSTHVTKHKVECSECHIEITHSIRKVSLAEGLNCRDCHSGTHENQLRLYVGASAVEPHRSPEPSPMYQVNVHCVGCHTSERELAEGGKVRATTPESCDTCHSPGYGQILQGWRALLAQRLPETERALAAVTPAVKGRAELQESLKLALGKVDEVKAGHGVHNIGFAMALLAEAQNEALKLAKAAGLKLEVSGVPEAQVMKANECRLCHLEPPTATLSFAGKPFPHGPHARAVEQCTACHTPRSDHGKTTLKPEDCARCHGGVEMPHPAGFRRQAKATLERVGVAACATCHKGERAEACQPCHTTAPADKEVDGVRFSHAKHLSHPEVRCVACHSAWPDHGRVTVGKAQCTACHGGVAMPHPGDWAETHPAFARENGVDSCEKCHAGGMSGEFCGACHG</sequence>
<evidence type="ECO:0000256" key="4">
    <source>
        <dbReference type="ARBA" id="ARBA00022617"/>
    </source>
</evidence>
<keyword evidence="5" id="KW-0479">Metal-binding</keyword>
<protein>
    <submittedName>
        <fullName evidence="12">Uncharacterized protein</fullName>
    </submittedName>
</protein>
<keyword evidence="6" id="KW-0732">Signal</keyword>
<organism evidence="12 13">
    <name type="scientific">Thermoanaerobaculum aquaticum</name>
    <dbReference type="NCBI Taxonomy" id="1312852"/>
    <lineage>
        <taxon>Bacteria</taxon>
        <taxon>Pseudomonadati</taxon>
        <taxon>Acidobacteriota</taxon>
        <taxon>Thermoanaerobaculia</taxon>
        <taxon>Thermoanaerobaculales</taxon>
        <taxon>Thermoanaerobaculaceae</taxon>
        <taxon>Thermoanaerobaculum</taxon>
    </lineage>
</organism>
<evidence type="ECO:0000259" key="10">
    <source>
        <dbReference type="Pfam" id="PF14537"/>
    </source>
</evidence>
<evidence type="ECO:0000256" key="7">
    <source>
        <dbReference type="ARBA" id="ARBA00022982"/>
    </source>
</evidence>
<dbReference type="InterPro" id="IPR012286">
    <property type="entry name" value="Tetrahaem_cytochrome"/>
</dbReference>
<dbReference type="PANTHER" id="PTHR35038:SF8">
    <property type="entry name" value="C-TYPE POLYHEME CYTOCHROME OMCC"/>
    <property type="match status" value="1"/>
</dbReference>
<dbReference type="InterPro" id="IPR051829">
    <property type="entry name" value="Multiheme_Cytochr_ET"/>
</dbReference>
<evidence type="ECO:0000256" key="8">
    <source>
        <dbReference type="ARBA" id="ARBA00023004"/>
    </source>
</evidence>
<dbReference type="Gene3D" id="1.10.3820.10">
    <property type="entry name" value="Di-heme elbow motif domain"/>
    <property type="match status" value="1"/>
</dbReference>
<evidence type="ECO:0000256" key="3">
    <source>
        <dbReference type="ARBA" id="ARBA00022448"/>
    </source>
</evidence>
<evidence type="ECO:0000313" key="13">
    <source>
        <dbReference type="Proteomes" id="UP000027284"/>
    </source>
</evidence>
<dbReference type="InterPro" id="IPR036280">
    <property type="entry name" value="Multihaem_cyt_sf"/>
</dbReference>
<comment type="subcellular location">
    <subcellularLocation>
        <location evidence="2">Cell envelope</location>
    </subcellularLocation>
</comment>
<dbReference type="GO" id="GO:0046872">
    <property type="term" value="F:metal ion binding"/>
    <property type="evidence" value="ECO:0007669"/>
    <property type="project" value="UniProtKB-KW"/>
</dbReference>
<evidence type="ECO:0000256" key="5">
    <source>
        <dbReference type="ARBA" id="ARBA00022723"/>
    </source>
</evidence>
<keyword evidence="13" id="KW-1185">Reference proteome</keyword>
<reference evidence="12 13" key="1">
    <citation type="submission" date="2014-04" db="EMBL/GenBank/DDBJ databases">
        <title>The Genome Sequence of Thermoanaerobaculum aquaticum MP-01, The First Cultivated Group 23 Acidobacterium.</title>
        <authorList>
            <person name="Stamps B.W."/>
            <person name="Losey N.A."/>
            <person name="Lawson P.A."/>
            <person name="Stevenson B.S."/>
        </authorList>
    </citation>
    <scope>NUCLEOTIDE SEQUENCE [LARGE SCALE GENOMIC DNA]</scope>
    <source>
        <strain evidence="12 13">MP-01</strain>
    </source>
</reference>
<feature type="domain" description="Tetrahaem cytochrome" evidence="10">
    <location>
        <begin position="453"/>
        <end position="528"/>
    </location>
</feature>
<dbReference type="Pfam" id="PF03264">
    <property type="entry name" value="Cytochrom_NNT"/>
    <property type="match status" value="1"/>
</dbReference>
<dbReference type="AlphaFoldDB" id="A0A062Y207"/>
<evidence type="ECO:0000259" key="11">
    <source>
        <dbReference type="Pfam" id="PF22113"/>
    </source>
</evidence>
<comment type="cofactor">
    <cofactor evidence="1">
        <name>heme c</name>
        <dbReference type="ChEBI" id="CHEBI:61717"/>
    </cofactor>
</comment>
<dbReference type="GO" id="GO:0030313">
    <property type="term" value="C:cell envelope"/>
    <property type="evidence" value="ECO:0007669"/>
    <property type="project" value="UniProtKB-SubCell"/>
</dbReference>
<dbReference type="Proteomes" id="UP000027284">
    <property type="component" value="Unassembled WGS sequence"/>
</dbReference>
<dbReference type="GO" id="GO:0016491">
    <property type="term" value="F:oxidoreductase activity"/>
    <property type="evidence" value="ECO:0007669"/>
    <property type="project" value="TreeGrafter"/>
</dbReference>
<dbReference type="CDD" id="cd08168">
    <property type="entry name" value="Cytochrom_C3"/>
    <property type="match status" value="3"/>
</dbReference>
<dbReference type="EMBL" id="JMFG01000008">
    <property type="protein sequence ID" value="KDA54391.1"/>
    <property type="molecule type" value="Genomic_DNA"/>
</dbReference>
<name>A0A062Y207_9BACT</name>
<keyword evidence="3" id="KW-0813">Transport</keyword>
<accession>A0A062Y207</accession>
<evidence type="ECO:0000256" key="6">
    <source>
        <dbReference type="ARBA" id="ARBA00022729"/>
    </source>
</evidence>
<dbReference type="Gene3D" id="3.90.10.10">
    <property type="entry name" value="Cytochrome C3"/>
    <property type="match status" value="3"/>
</dbReference>
<gene>
    <name evidence="12" type="ORF">EG19_11795</name>
</gene>
<comment type="caution">
    <text evidence="12">The sequence shown here is derived from an EMBL/GenBank/DDBJ whole genome shotgun (WGS) entry which is preliminary data.</text>
</comment>
<feature type="domain" description="Outer membrane cytochrome MtrC/MtrF-like" evidence="11">
    <location>
        <begin position="185"/>
        <end position="329"/>
    </location>
</feature>
<keyword evidence="7" id="KW-0249">Electron transport</keyword>
<dbReference type="STRING" id="1312852.EG19_11795"/>
<feature type="domain" description="NapC/NirT cytochrome c N-terminal" evidence="9">
    <location>
        <begin position="2"/>
        <end position="75"/>
    </location>
</feature>
<evidence type="ECO:0000256" key="1">
    <source>
        <dbReference type="ARBA" id="ARBA00001926"/>
    </source>
</evidence>
<keyword evidence="4" id="KW-0349">Heme</keyword>
<dbReference type="InterPro" id="IPR038266">
    <property type="entry name" value="NapC/NirT_cytc_sf"/>
</dbReference>